<dbReference type="AlphaFoldDB" id="A0AB39PD25"/>
<dbReference type="RefSeq" id="WP_369236271.1">
    <property type="nucleotide sequence ID" value="NZ_CP163435.1"/>
</dbReference>
<proteinExistence type="predicted"/>
<protein>
    <submittedName>
        <fullName evidence="1">Uncharacterized protein</fullName>
    </submittedName>
</protein>
<accession>A0AB39PD25</accession>
<name>A0AB39PD25_9ACTN</name>
<dbReference type="EMBL" id="CP163435">
    <property type="protein sequence ID" value="XDQ28337.1"/>
    <property type="molecule type" value="Genomic_DNA"/>
</dbReference>
<reference evidence="1" key="1">
    <citation type="submission" date="2024-07" db="EMBL/GenBank/DDBJ databases">
        <authorList>
            <person name="Yu S.T."/>
        </authorList>
    </citation>
    <scope>NUCLEOTIDE SEQUENCE</scope>
    <source>
        <strain evidence="1">R21</strain>
    </source>
</reference>
<sequence>MAIVMQHRFESVEQSPAPIAPRSRLVIEDLGNMQGVALFTITGAGQADSGRRVIAVGELSA</sequence>
<organism evidence="1">
    <name type="scientific">Streptomyces sp. R21</name>
    <dbReference type="NCBI Taxonomy" id="3238627"/>
    <lineage>
        <taxon>Bacteria</taxon>
        <taxon>Bacillati</taxon>
        <taxon>Actinomycetota</taxon>
        <taxon>Actinomycetes</taxon>
        <taxon>Kitasatosporales</taxon>
        <taxon>Streptomycetaceae</taxon>
        <taxon>Streptomyces</taxon>
    </lineage>
</organism>
<evidence type="ECO:0000313" key="1">
    <source>
        <dbReference type="EMBL" id="XDQ28337.1"/>
    </source>
</evidence>
<gene>
    <name evidence="1" type="ORF">AB5J56_28225</name>
</gene>